<dbReference type="RefSeq" id="WP_097645974.1">
    <property type="nucleotide sequence ID" value="NZ_NQWI01000183.1"/>
</dbReference>
<protein>
    <recommendedName>
        <fullName evidence="2">GCVT N-terminal domain-containing protein</fullName>
    </recommendedName>
</protein>
<sequence length="339" mass="36654">MSHEHVPVAIPRAEAMAYAAAYESAVLFAGSDRGRIWMRDRDRAALLNRLTTNQIEGLHPGQGCETVLTSPIGRIIDLLKVICLDEGLLVVTSPGRGPAILQHLRKQVFFNDKVQIEDASLQLSQLGLYGPLAKELLAEVGLGSVPLHAYGMLATTWRDAPLYIVVTRPLGGAGFWLIAPPAALAQLNRALRSAGAYTLDSDTYHVLRIEAGQPAYGHELSLDYIPLETGLWDAVSFAKGCYVGQEIIARMESRGRLAKALRGLRFIGRPTFASSSGQPLAHLEVDGKEAGDLTSIAESPRYGLIGLGYVRSAYLKGDQPLQIAGCTTELVELPFGLRT</sequence>
<dbReference type="InterPro" id="IPR017703">
    <property type="entry name" value="YgfZ/GCV_T_CS"/>
</dbReference>
<proteinExistence type="predicted"/>
<accession>A0A2A6RE60</accession>
<dbReference type="AlphaFoldDB" id="A0A2A6RE60"/>
<dbReference type="OrthoDB" id="9796287at2"/>
<dbReference type="Gene3D" id="3.30.1360.120">
    <property type="entry name" value="Probable tRNA modification gtpase trme, domain 1"/>
    <property type="match status" value="1"/>
</dbReference>
<reference evidence="4" key="1">
    <citation type="submission" date="2017-08" db="EMBL/GenBank/DDBJ databases">
        <authorList>
            <person name="Grouzdev D.S."/>
            <person name="Gaisin V.A."/>
            <person name="Rysina M.S."/>
            <person name="Gorlenko V.M."/>
        </authorList>
    </citation>
    <scope>NUCLEOTIDE SEQUENCE [LARGE SCALE GENOMIC DNA]</scope>
    <source>
        <strain evidence="4">Kir15-3F</strain>
    </source>
</reference>
<dbReference type="Pfam" id="PF01571">
    <property type="entry name" value="GCV_T"/>
    <property type="match status" value="1"/>
</dbReference>
<dbReference type="PANTHER" id="PTHR22602">
    <property type="entry name" value="TRANSFERASE CAF17, MITOCHONDRIAL-RELATED"/>
    <property type="match status" value="1"/>
</dbReference>
<evidence type="ECO:0000313" key="3">
    <source>
        <dbReference type="EMBL" id="PDW00422.1"/>
    </source>
</evidence>
<dbReference type="EMBL" id="NQWI01000183">
    <property type="protein sequence ID" value="PDW00422.1"/>
    <property type="molecule type" value="Genomic_DNA"/>
</dbReference>
<organism evidence="3 4">
    <name type="scientific">Candidatus Viridilinea mediisalina</name>
    <dbReference type="NCBI Taxonomy" id="2024553"/>
    <lineage>
        <taxon>Bacteria</taxon>
        <taxon>Bacillati</taxon>
        <taxon>Chloroflexota</taxon>
        <taxon>Chloroflexia</taxon>
        <taxon>Chloroflexales</taxon>
        <taxon>Chloroflexineae</taxon>
        <taxon>Oscillochloridaceae</taxon>
        <taxon>Candidatus Viridilinea</taxon>
    </lineage>
</organism>
<keyword evidence="1" id="KW-0809">Transit peptide</keyword>
<dbReference type="InterPro" id="IPR045179">
    <property type="entry name" value="YgfZ/GcvT"/>
</dbReference>
<evidence type="ECO:0000313" key="4">
    <source>
        <dbReference type="Proteomes" id="UP000220527"/>
    </source>
</evidence>
<dbReference type="Proteomes" id="UP000220527">
    <property type="component" value="Unassembled WGS sequence"/>
</dbReference>
<feature type="domain" description="GCVT N-terminal" evidence="2">
    <location>
        <begin position="19"/>
        <end position="239"/>
    </location>
</feature>
<gene>
    <name evidence="3" type="ORF">CJ255_20675</name>
</gene>
<dbReference type="SUPFAM" id="SSF103025">
    <property type="entry name" value="Folate-binding domain"/>
    <property type="match status" value="1"/>
</dbReference>
<dbReference type="InterPro" id="IPR027266">
    <property type="entry name" value="TrmE/GcvT-like"/>
</dbReference>
<keyword evidence="4" id="KW-1185">Reference proteome</keyword>
<dbReference type="PANTHER" id="PTHR22602:SF0">
    <property type="entry name" value="TRANSFERASE CAF17, MITOCHONDRIAL-RELATED"/>
    <property type="match status" value="1"/>
</dbReference>
<comment type="caution">
    <text evidence="3">The sequence shown here is derived from an EMBL/GenBank/DDBJ whole genome shotgun (WGS) entry which is preliminary data.</text>
</comment>
<dbReference type="InterPro" id="IPR006222">
    <property type="entry name" value="GCVT_N"/>
</dbReference>
<dbReference type="NCBIfam" id="TIGR03317">
    <property type="entry name" value="ygfZ_signature"/>
    <property type="match status" value="1"/>
</dbReference>
<name>A0A2A6RE60_9CHLR</name>
<dbReference type="GO" id="GO:0016226">
    <property type="term" value="P:iron-sulfur cluster assembly"/>
    <property type="evidence" value="ECO:0007669"/>
    <property type="project" value="TreeGrafter"/>
</dbReference>
<dbReference type="PIRSF" id="PIRSF006487">
    <property type="entry name" value="GcvT"/>
    <property type="match status" value="1"/>
</dbReference>
<evidence type="ECO:0000259" key="2">
    <source>
        <dbReference type="Pfam" id="PF01571"/>
    </source>
</evidence>
<evidence type="ECO:0000256" key="1">
    <source>
        <dbReference type="ARBA" id="ARBA00022946"/>
    </source>
</evidence>